<dbReference type="PANTHER" id="PTHR16110:SF1">
    <property type="entry name" value="TBC1 DOMAIN FAMILY MEMBER 19"/>
    <property type="match status" value="1"/>
</dbReference>
<dbReference type="Gene3D" id="1.10.472.80">
    <property type="entry name" value="Ypt/Rab-GAP domain of gyp1p, domain 3"/>
    <property type="match status" value="1"/>
</dbReference>
<dbReference type="PROSITE" id="PS50086">
    <property type="entry name" value="TBC_RABGAP"/>
    <property type="match status" value="1"/>
</dbReference>
<sequence length="548" mass="64363">MENEENRNEELYNFEERVEFIKSRLSSSYTYWSLRKLAKEEVMKSKYKPAELSEQLPKIVKDLEIDILFKNKINELYNSMFSLETNSKFAIAIINGLDPSRSLPPLPGYFSQVHYEPLSSVSAARQEWSNYLKTRMLNIAFEFDKPLVCSRKTPWIFAVPEEHTKKSDKEEDTEKIELKREREEIPNVFDDKNILNAIIEVNNGNYRNELLEWGIVKVHFRTPSIDLLRVAYEELDVAIKQVGVDEDKMFVDERLAMGEKILSKSYIPYMVQYAKRGVPTSLRGRFYSRILECQFASKDSSYFEYLLEQVQKWELSIDRIVQEDSSDVCNDDKFFIFHELLEKIYMSFLRDPWVSENLRALPNLPIVGISEGKPIGSVPPCGIIPFKHFAKYIAPITFLSEKPEECYYIFRNFYCKYLCFLHSLTSETRGIISLCRLFEDLLQAYDSDLMYHLNQLGIPPLKIAFPWIFYSFVGFIEVEQVYLLWDRMIGYDSPDIIVLLAVALFVYRSDAIMQCSSKEEIEDLFYDLSHMKAIPLIQNFLFVEKHLV</sequence>
<dbReference type="PANTHER" id="PTHR16110">
    <property type="entry name" value="TBC1 DOMAIN FAMILY MEMBER 19"/>
    <property type="match status" value="1"/>
</dbReference>
<evidence type="ECO:0000313" key="3">
    <source>
        <dbReference type="Proteomes" id="UP000187209"/>
    </source>
</evidence>
<dbReference type="InterPro" id="IPR000195">
    <property type="entry name" value="Rab-GAP-TBC_dom"/>
</dbReference>
<dbReference type="InterPro" id="IPR035969">
    <property type="entry name" value="Rab-GAP_TBC_sf"/>
</dbReference>
<evidence type="ECO:0000259" key="1">
    <source>
        <dbReference type="PROSITE" id="PS50086"/>
    </source>
</evidence>
<dbReference type="InterPro" id="IPR042507">
    <property type="entry name" value="TBC1D19"/>
</dbReference>
<proteinExistence type="predicted"/>
<comment type="caution">
    <text evidence="2">The sequence shown here is derived from an EMBL/GenBank/DDBJ whole genome shotgun (WGS) entry which is preliminary data.</text>
</comment>
<keyword evidence="3" id="KW-1185">Reference proteome</keyword>
<dbReference type="Proteomes" id="UP000187209">
    <property type="component" value="Unassembled WGS sequence"/>
</dbReference>
<dbReference type="EMBL" id="MPUH01000194">
    <property type="protein sequence ID" value="OMJ86828.1"/>
    <property type="molecule type" value="Genomic_DNA"/>
</dbReference>
<feature type="domain" description="Rab-GAP TBC" evidence="1">
    <location>
        <begin position="277"/>
        <end position="492"/>
    </location>
</feature>
<evidence type="ECO:0000313" key="2">
    <source>
        <dbReference type="EMBL" id="OMJ86828.1"/>
    </source>
</evidence>
<dbReference type="SUPFAM" id="SSF47923">
    <property type="entry name" value="Ypt/Rab-GAP domain of gyp1p"/>
    <property type="match status" value="1"/>
</dbReference>
<protein>
    <recommendedName>
        <fullName evidence="1">Rab-GAP TBC domain-containing protein</fullName>
    </recommendedName>
</protein>
<reference evidence="2 3" key="1">
    <citation type="submission" date="2016-11" db="EMBL/GenBank/DDBJ databases">
        <title>The macronuclear genome of Stentor coeruleus: a giant cell with tiny introns.</title>
        <authorList>
            <person name="Slabodnick M."/>
            <person name="Ruby J.G."/>
            <person name="Reiff S.B."/>
            <person name="Swart E.C."/>
            <person name="Gosai S."/>
            <person name="Prabakaran S."/>
            <person name="Witkowska E."/>
            <person name="Larue G.E."/>
            <person name="Fisher S."/>
            <person name="Freeman R.M."/>
            <person name="Gunawardena J."/>
            <person name="Chu W."/>
            <person name="Stover N.A."/>
            <person name="Gregory B.D."/>
            <person name="Nowacki M."/>
            <person name="Derisi J."/>
            <person name="Roy S.W."/>
            <person name="Marshall W.F."/>
            <person name="Sood P."/>
        </authorList>
    </citation>
    <scope>NUCLEOTIDE SEQUENCE [LARGE SCALE GENOMIC DNA]</scope>
    <source>
        <strain evidence="2">WM001</strain>
    </source>
</reference>
<gene>
    <name evidence="2" type="ORF">SteCoe_11604</name>
</gene>
<dbReference type="AlphaFoldDB" id="A0A1R2CCT7"/>
<name>A0A1R2CCT7_9CILI</name>
<dbReference type="OrthoDB" id="10249775at2759"/>
<organism evidence="2 3">
    <name type="scientific">Stentor coeruleus</name>
    <dbReference type="NCBI Taxonomy" id="5963"/>
    <lineage>
        <taxon>Eukaryota</taxon>
        <taxon>Sar</taxon>
        <taxon>Alveolata</taxon>
        <taxon>Ciliophora</taxon>
        <taxon>Postciliodesmatophora</taxon>
        <taxon>Heterotrichea</taxon>
        <taxon>Heterotrichida</taxon>
        <taxon>Stentoridae</taxon>
        <taxon>Stentor</taxon>
    </lineage>
</organism>
<accession>A0A1R2CCT7</accession>
<dbReference type="Pfam" id="PF00566">
    <property type="entry name" value="RabGAP-TBC"/>
    <property type="match status" value="1"/>
</dbReference>